<dbReference type="InterPro" id="IPR050469">
    <property type="entry name" value="Diguanylate_Cyclase"/>
</dbReference>
<sequence>MTSTRAVGMRSALEPALAEAPHTGQTDLKAQAIAVFHVARSGPILRGTIRMRLSLQCFVLASCLLAIGVPASASCLGSGDAEIEALAKDIGRQPHRALQAIEQALRPSSSLSTEKRAWLEAARAQAKRMIGQQTTELPLAIKGAAALPAGHAARLHLQIAGLYGAVLSQSNRESIEGLHRQLAARPPRQPATLCLKVRLASVMADHVELNGVAFQLASEAYRDADTDTLAWVRAEAASVLGQVALRTDTRYGRALSQAALRYFESQAMHDMAANELFMDALSWAHQRNTGSLRMAEQQFLRSAIAARQANNPLAVAYAEAGLCEVQGQLGRVEDALRTCSASLRQLKGIGHVTEYSTNIHYASALLASGRPRQAMFVLASLQRDWPGSDVGYNGYLFYEAKGKTHAALGNDREAIADLKSALLLLREHESSTGARSSRLIQARFRVDQLEQSLEQKKRESDEKEQRNRLLIGAGLIVLFLLSVLVVTLVKNRRLYRRMAFTDPLTGVANRRYTEARAQESMQHALARGQQMHIALLDLDRFKSCNDRYGHDAGDEALQRFASVVKAVLRPGDLFGRWGGEEFLLVLQGVDRDGAADVLGRLRAAAASERLALAPEYPLQFSAGVVALPNTPATLAELLTLADQALFRAKAEGRNRNCFADT</sequence>
<protein>
    <recommendedName>
        <fullName evidence="1">diguanylate cyclase</fullName>
        <ecNumber evidence="1">2.7.7.65</ecNumber>
    </recommendedName>
</protein>
<dbReference type="Proteomes" id="UP001597110">
    <property type="component" value="Unassembled WGS sequence"/>
</dbReference>
<dbReference type="InterPro" id="IPR043128">
    <property type="entry name" value="Rev_trsase/Diguanyl_cyclase"/>
</dbReference>
<feature type="domain" description="GGDEF" evidence="5">
    <location>
        <begin position="529"/>
        <end position="661"/>
    </location>
</feature>
<dbReference type="SUPFAM" id="SSF48452">
    <property type="entry name" value="TPR-like"/>
    <property type="match status" value="1"/>
</dbReference>
<keyword evidence="4" id="KW-0472">Membrane</keyword>
<dbReference type="InterPro" id="IPR011990">
    <property type="entry name" value="TPR-like_helical_dom_sf"/>
</dbReference>
<accession>A0ABW2Y7U9</accession>
<dbReference type="PANTHER" id="PTHR45138">
    <property type="entry name" value="REGULATORY COMPONENTS OF SENSORY TRANSDUCTION SYSTEM"/>
    <property type="match status" value="1"/>
</dbReference>
<keyword evidence="4" id="KW-1133">Transmembrane helix</keyword>
<dbReference type="Pfam" id="PF00990">
    <property type="entry name" value="GGDEF"/>
    <property type="match status" value="1"/>
</dbReference>
<keyword evidence="4" id="KW-0812">Transmembrane</keyword>
<dbReference type="Gene3D" id="3.30.70.270">
    <property type="match status" value="1"/>
</dbReference>
<dbReference type="EC" id="2.7.7.65" evidence="1"/>
<evidence type="ECO:0000256" key="4">
    <source>
        <dbReference type="SAM" id="Phobius"/>
    </source>
</evidence>
<proteinExistence type="predicted"/>
<organism evidence="6 7">
    <name type="scientific">Lysobacter brunescens</name>
    <dbReference type="NCBI Taxonomy" id="262323"/>
    <lineage>
        <taxon>Bacteria</taxon>
        <taxon>Pseudomonadati</taxon>
        <taxon>Pseudomonadota</taxon>
        <taxon>Gammaproteobacteria</taxon>
        <taxon>Lysobacterales</taxon>
        <taxon>Lysobacteraceae</taxon>
        <taxon>Lysobacter</taxon>
    </lineage>
</organism>
<gene>
    <name evidence="6" type="ORF">ACFQ0E_03055</name>
</gene>
<dbReference type="SMART" id="SM00267">
    <property type="entry name" value="GGDEF"/>
    <property type="match status" value="1"/>
</dbReference>
<dbReference type="EMBL" id="JBHTIF010000001">
    <property type="protein sequence ID" value="MFD0724571.1"/>
    <property type="molecule type" value="Genomic_DNA"/>
</dbReference>
<evidence type="ECO:0000256" key="2">
    <source>
        <dbReference type="ARBA" id="ARBA00034247"/>
    </source>
</evidence>
<evidence type="ECO:0000259" key="5">
    <source>
        <dbReference type="PROSITE" id="PS50887"/>
    </source>
</evidence>
<keyword evidence="6" id="KW-0808">Transferase</keyword>
<comment type="caution">
    <text evidence="6">The sequence shown here is derived from an EMBL/GenBank/DDBJ whole genome shotgun (WGS) entry which is preliminary data.</text>
</comment>
<reference evidence="7" key="1">
    <citation type="journal article" date="2019" name="Int. J. Syst. Evol. Microbiol.">
        <title>The Global Catalogue of Microorganisms (GCM) 10K type strain sequencing project: providing services to taxonomists for standard genome sequencing and annotation.</title>
        <authorList>
            <consortium name="The Broad Institute Genomics Platform"/>
            <consortium name="The Broad Institute Genome Sequencing Center for Infectious Disease"/>
            <person name="Wu L."/>
            <person name="Ma J."/>
        </authorList>
    </citation>
    <scope>NUCLEOTIDE SEQUENCE [LARGE SCALE GENOMIC DNA]</scope>
    <source>
        <strain evidence="7">CCUG 55585</strain>
    </source>
</reference>
<keyword evidence="6" id="KW-0548">Nucleotidyltransferase</keyword>
<dbReference type="PANTHER" id="PTHR45138:SF9">
    <property type="entry name" value="DIGUANYLATE CYCLASE DGCM-RELATED"/>
    <property type="match status" value="1"/>
</dbReference>
<evidence type="ECO:0000313" key="6">
    <source>
        <dbReference type="EMBL" id="MFD0724571.1"/>
    </source>
</evidence>
<evidence type="ECO:0000313" key="7">
    <source>
        <dbReference type="Proteomes" id="UP001597110"/>
    </source>
</evidence>
<dbReference type="PROSITE" id="PS50887">
    <property type="entry name" value="GGDEF"/>
    <property type="match status" value="1"/>
</dbReference>
<dbReference type="SUPFAM" id="SSF55073">
    <property type="entry name" value="Nucleotide cyclase"/>
    <property type="match status" value="1"/>
</dbReference>
<dbReference type="CDD" id="cd01949">
    <property type="entry name" value="GGDEF"/>
    <property type="match status" value="1"/>
</dbReference>
<dbReference type="InterPro" id="IPR029787">
    <property type="entry name" value="Nucleotide_cyclase"/>
</dbReference>
<comment type="catalytic activity">
    <reaction evidence="2">
        <text>2 GTP = 3',3'-c-di-GMP + 2 diphosphate</text>
        <dbReference type="Rhea" id="RHEA:24898"/>
        <dbReference type="ChEBI" id="CHEBI:33019"/>
        <dbReference type="ChEBI" id="CHEBI:37565"/>
        <dbReference type="ChEBI" id="CHEBI:58805"/>
        <dbReference type="EC" id="2.7.7.65"/>
    </reaction>
</comment>
<dbReference type="InterPro" id="IPR000160">
    <property type="entry name" value="GGDEF_dom"/>
</dbReference>
<dbReference type="NCBIfam" id="TIGR00254">
    <property type="entry name" value="GGDEF"/>
    <property type="match status" value="1"/>
</dbReference>
<keyword evidence="3" id="KW-0175">Coiled coil</keyword>
<feature type="coiled-coil region" evidence="3">
    <location>
        <begin position="439"/>
        <end position="466"/>
    </location>
</feature>
<keyword evidence="7" id="KW-1185">Reference proteome</keyword>
<dbReference type="RefSeq" id="WP_386822226.1">
    <property type="nucleotide sequence ID" value="NZ_JBHTIF010000001.1"/>
</dbReference>
<dbReference type="GO" id="GO:0052621">
    <property type="term" value="F:diguanylate cyclase activity"/>
    <property type="evidence" value="ECO:0007669"/>
    <property type="project" value="UniProtKB-EC"/>
</dbReference>
<evidence type="ECO:0000256" key="1">
    <source>
        <dbReference type="ARBA" id="ARBA00012528"/>
    </source>
</evidence>
<name>A0ABW2Y7U9_9GAMM</name>
<evidence type="ECO:0000256" key="3">
    <source>
        <dbReference type="SAM" id="Coils"/>
    </source>
</evidence>
<feature type="transmembrane region" description="Helical" evidence="4">
    <location>
        <begin position="469"/>
        <end position="489"/>
    </location>
</feature>